<name>A0A2Z4AFE9_9BACT</name>
<evidence type="ECO:0000259" key="9">
    <source>
        <dbReference type="Pfam" id="PF02880"/>
    </source>
</evidence>
<keyword evidence="6 10" id="KW-0413">Isomerase</keyword>
<dbReference type="Pfam" id="PF02880">
    <property type="entry name" value="PGM_PMM_III"/>
    <property type="match status" value="1"/>
</dbReference>
<dbReference type="GO" id="GO:0005975">
    <property type="term" value="P:carbohydrate metabolic process"/>
    <property type="evidence" value="ECO:0007669"/>
    <property type="project" value="InterPro"/>
</dbReference>
<dbReference type="InterPro" id="IPR036900">
    <property type="entry name" value="A-D-PHexomutase_C_sf"/>
</dbReference>
<dbReference type="InterPro" id="IPR005844">
    <property type="entry name" value="A-D-PHexomutase_a/b/a-I"/>
</dbReference>
<dbReference type="PANTHER" id="PTHR45745:SF1">
    <property type="entry name" value="PHOSPHOGLUCOMUTASE 2B-RELATED"/>
    <property type="match status" value="1"/>
</dbReference>
<evidence type="ECO:0000256" key="1">
    <source>
        <dbReference type="ARBA" id="ARBA00001946"/>
    </source>
</evidence>
<feature type="domain" description="Alpha-D-phosphohexomutase alpha/beta/alpha" evidence="8">
    <location>
        <begin position="255"/>
        <end position="356"/>
    </location>
</feature>
<evidence type="ECO:0000256" key="3">
    <source>
        <dbReference type="ARBA" id="ARBA00022553"/>
    </source>
</evidence>
<keyword evidence="5" id="KW-0460">Magnesium</keyword>
<dbReference type="AlphaFoldDB" id="A0A2Z4AFE9"/>
<reference evidence="10 11" key="1">
    <citation type="submission" date="2018-06" db="EMBL/GenBank/DDBJ databases">
        <title>Draft Genome Sequence of a Novel Marine Bacterium Related to the Verrucomicrobia.</title>
        <authorList>
            <person name="Vosseberg J."/>
            <person name="Martijn J."/>
            <person name="Ettema T.J.G."/>
        </authorList>
    </citation>
    <scope>NUCLEOTIDE SEQUENCE [LARGE SCALE GENOMIC DNA]</scope>
    <source>
        <strain evidence="10">TARA_B100001123</strain>
    </source>
</reference>
<comment type="cofactor">
    <cofactor evidence="1">
        <name>Mg(2+)</name>
        <dbReference type="ChEBI" id="CHEBI:18420"/>
    </cofactor>
</comment>
<evidence type="ECO:0000259" key="7">
    <source>
        <dbReference type="Pfam" id="PF02878"/>
    </source>
</evidence>
<keyword evidence="4" id="KW-0479">Metal-binding</keyword>
<dbReference type="GO" id="GO:0008973">
    <property type="term" value="F:phosphopentomutase activity"/>
    <property type="evidence" value="ECO:0007669"/>
    <property type="project" value="TreeGrafter"/>
</dbReference>
<evidence type="ECO:0000256" key="2">
    <source>
        <dbReference type="ARBA" id="ARBA00010231"/>
    </source>
</evidence>
<dbReference type="GO" id="GO:0004614">
    <property type="term" value="F:phosphoglucomutase activity"/>
    <property type="evidence" value="ECO:0007669"/>
    <property type="project" value="UniProtKB-EC"/>
</dbReference>
<dbReference type="SUPFAM" id="SSF53738">
    <property type="entry name" value="Phosphoglucomutase, first 3 domains"/>
    <property type="match status" value="3"/>
</dbReference>
<dbReference type="KEGG" id="mtar:DF168_02156"/>
<dbReference type="Pfam" id="PF02879">
    <property type="entry name" value="PGM_PMM_II"/>
    <property type="match status" value="1"/>
</dbReference>
<evidence type="ECO:0000313" key="11">
    <source>
        <dbReference type="Proteomes" id="UP000247465"/>
    </source>
</evidence>
<dbReference type="EMBL" id="CP029803">
    <property type="protein sequence ID" value="AWT60931.1"/>
    <property type="molecule type" value="Genomic_DNA"/>
</dbReference>
<organism evidence="10 11">
    <name type="scientific">Candidatus Moanibacter tarae</name>
    <dbReference type="NCBI Taxonomy" id="2200854"/>
    <lineage>
        <taxon>Bacteria</taxon>
        <taxon>Pseudomonadati</taxon>
        <taxon>Verrucomicrobiota</taxon>
        <taxon>Opitutia</taxon>
        <taxon>Puniceicoccales</taxon>
        <taxon>Puniceicoccales incertae sedis</taxon>
        <taxon>Candidatus Moanibacter</taxon>
    </lineage>
</organism>
<evidence type="ECO:0000313" key="10">
    <source>
        <dbReference type="EMBL" id="AWT60931.1"/>
    </source>
</evidence>
<evidence type="ECO:0000256" key="5">
    <source>
        <dbReference type="ARBA" id="ARBA00022842"/>
    </source>
</evidence>
<gene>
    <name evidence="10" type="primary">pgcA</name>
    <name evidence="10" type="ORF">DF168_02156</name>
</gene>
<evidence type="ECO:0000256" key="4">
    <source>
        <dbReference type="ARBA" id="ARBA00022723"/>
    </source>
</evidence>
<dbReference type="EC" id="5.4.2.2" evidence="10"/>
<dbReference type="Pfam" id="PF02878">
    <property type="entry name" value="PGM_PMM_I"/>
    <property type="match status" value="1"/>
</dbReference>
<feature type="domain" description="Alpha-D-phosphohexomutase alpha/beta/alpha" evidence="9">
    <location>
        <begin position="369"/>
        <end position="528"/>
    </location>
</feature>
<protein>
    <submittedName>
        <fullName evidence="10">Phosphoglucomutase</fullName>
        <ecNumber evidence="10">5.4.2.2</ecNumber>
    </submittedName>
</protein>
<proteinExistence type="inferred from homology"/>
<feature type="domain" description="Alpha-D-phosphohexomutase alpha/beta/alpha" evidence="7">
    <location>
        <begin position="101"/>
        <end position="230"/>
    </location>
</feature>
<dbReference type="InterPro" id="IPR016055">
    <property type="entry name" value="A-D-PHexomutase_a/b/a-I/II/III"/>
</dbReference>
<dbReference type="InterPro" id="IPR005846">
    <property type="entry name" value="A-D-PHexomutase_a/b/a-III"/>
</dbReference>
<comment type="similarity">
    <text evidence="2">Belongs to the phosphohexose mutase family.</text>
</comment>
<dbReference type="PANTHER" id="PTHR45745">
    <property type="entry name" value="PHOSPHOMANNOMUTASE 45A"/>
    <property type="match status" value="1"/>
</dbReference>
<sequence>MKLKDTIIERVKKAGEEGHLLSSAVENLLDWYGFASSLDWAFDSIEELVSEAVWDEINDRFYKQLDFGTGGMRGRTIGKFVTKREKGHNSKRDTLERPAVGSAFLNDFNVVRATMGLFRYSDLYLRKQAAAFTTPKLIIAHDVRHFSRHFSELAASVWSQLGGQALVFDGARSTPQLSFTVRHLQATAGIVITASHNPPHDNGYKVYFSDGGQVVAPHADGILEEVNQIDWGEVPDFLGKELDHVVVLPKDLDEVYLDSLEENVIDSALLRTQAPTIVYTPIHGTGGIVSVPLLERFGVNVIPVEEQDTFDPDFSTVSSPNPESKEALQLGIELGRQVGADAVIGTDPDCDRMGVAVRKSDGNFQLLTGNVIGSLLAEYRIRKLKEVGILPITGTRSAALIKTFVTTPLQATIAEQHGLKVINTLTGFKYIGEKIFDYEKMLLSRLRSEKGINLDYNRSDFRRRSELLLKYSTFYVFGAEESYGYLASDRVRDKDGNAAALMFCELLAFLKSSGLTLADFLDEIYMRYGYYIEDLLNIAFEGAAGTSKITRILDSYRSDPPAKIGEYNIIEFTDFGVDEIEDADGKPIPRQDLFLLRLDNEYSYAVRGSGTEPKIKFYLFGQENVNEPADLVVVKKRTARTIKEIKKAVEKDAQERAG</sequence>
<dbReference type="PROSITE" id="PS00710">
    <property type="entry name" value="PGM_PMM"/>
    <property type="match status" value="1"/>
</dbReference>
<accession>A0A2Z4AFE9</accession>
<dbReference type="Proteomes" id="UP000247465">
    <property type="component" value="Chromosome"/>
</dbReference>
<dbReference type="InterPro" id="IPR005845">
    <property type="entry name" value="A-D-PHexomutase_a/b/a-II"/>
</dbReference>
<dbReference type="SUPFAM" id="SSF55957">
    <property type="entry name" value="Phosphoglucomutase, C-terminal domain"/>
    <property type="match status" value="1"/>
</dbReference>
<evidence type="ECO:0000259" key="8">
    <source>
        <dbReference type="Pfam" id="PF02879"/>
    </source>
</evidence>
<dbReference type="GO" id="GO:0006166">
    <property type="term" value="P:purine ribonucleoside salvage"/>
    <property type="evidence" value="ECO:0007669"/>
    <property type="project" value="TreeGrafter"/>
</dbReference>
<dbReference type="InterPro" id="IPR016066">
    <property type="entry name" value="A-D-PHexomutase_CS"/>
</dbReference>
<evidence type="ECO:0000256" key="6">
    <source>
        <dbReference type="ARBA" id="ARBA00023235"/>
    </source>
</evidence>
<dbReference type="GO" id="GO:0000287">
    <property type="term" value="F:magnesium ion binding"/>
    <property type="evidence" value="ECO:0007669"/>
    <property type="project" value="InterPro"/>
</dbReference>
<dbReference type="Gene3D" id="3.40.120.10">
    <property type="entry name" value="Alpha-D-Glucose-1,6-Bisphosphate, subunit A, domain 3"/>
    <property type="match status" value="3"/>
</dbReference>
<keyword evidence="3" id="KW-0597">Phosphoprotein</keyword>
<dbReference type="CDD" id="cd05799">
    <property type="entry name" value="PGM2"/>
    <property type="match status" value="1"/>
</dbReference>